<sequence>MVRLATPPWRRGAARAAWRRLGRRPRTPISGPAARPRAPAGAPCAWPAAPEAITIHYQLLNTMKAPDRAT</sequence>
<dbReference type="AlphaFoldDB" id="A0A8S3XII7"/>
<evidence type="ECO:0000313" key="2">
    <source>
        <dbReference type="Proteomes" id="UP000691718"/>
    </source>
</evidence>
<dbReference type="EMBL" id="CAJQZP010001179">
    <property type="protein sequence ID" value="CAG5026542.1"/>
    <property type="molecule type" value="Genomic_DNA"/>
</dbReference>
<comment type="caution">
    <text evidence="1">The sequence shown here is derived from an EMBL/GenBank/DDBJ whole genome shotgun (WGS) entry which is preliminary data.</text>
</comment>
<reference evidence="1" key="1">
    <citation type="submission" date="2021-04" db="EMBL/GenBank/DDBJ databases">
        <authorList>
            <person name="Tunstrom K."/>
        </authorList>
    </citation>
    <scope>NUCLEOTIDE SEQUENCE</scope>
</reference>
<keyword evidence="2" id="KW-1185">Reference proteome</keyword>
<proteinExistence type="predicted"/>
<name>A0A8S3XII7_PARAO</name>
<accession>A0A8S3XII7</accession>
<organism evidence="1 2">
    <name type="scientific">Parnassius apollo</name>
    <name type="common">Apollo butterfly</name>
    <name type="synonym">Papilio apollo</name>
    <dbReference type="NCBI Taxonomy" id="110799"/>
    <lineage>
        <taxon>Eukaryota</taxon>
        <taxon>Metazoa</taxon>
        <taxon>Ecdysozoa</taxon>
        <taxon>Arthropoda</taxon>
        <taxon>Hexapoda</taxon>
        <taxon>Insecta</taxon>
        <taxon>Pterygota</taxon>
        <taxon>Neoptera</taxon>
        <taxon>Endopterygota</taxon>
        <taxon>Lepidoptera</taxon>
        <taxon>Glossata</taxon>
        <taxon>Ditrysia</taxon>
        <taxon>Papilionoidea</taxon>
        <taxon>Papilionidae</taxon>
        <taxon>Parnassiinae</taxon>
        <taxon>Parnassini</taxon>
        <taxon>Parnassius</taxon>
        <taxon>Parnassius</taxon>
    </lineage>
</organism>
<gene>
    <name evidence="1" type="ORF">PAPOLLO_LOCUS18633</name>
</gene>
<dbReference type="Proteomes" id="UP000691718">
    <property type="component" value="Unassembled WGS sequence"/>
</dbReference>
<evidence type="ECO:0000313" key="1">
    <source>
        <dbReference type="EMBL" id="CAG5026542.1"/>
    </source>
</evidence>
<protein>
    <submittedName>
        <fullName evidence="1">(apollo) hypothetical protein</fullName>
    </submittedName>
</protein>